<feature type="compositionally biased region" description="Low complexity" evidence="1">
    <location>
        <begin position="273"/>
        <end position="297"/>
    </location>
</feature>
<organism evidence="2 3">
    <name type="scientific">Edaphochlamys debaryana</name>
    <dbReference type="NCBI Taxonomy" id="47281"/>
    <lineage>
        <taxon>Eukaryota</taxon>
        <taxon>Viridiplantae</taxon>
        <taxon>Chlorophyta</taxon>
        <taxon>core chlorophytes</taxon>
        <taxon>Chlorophyceae</taxon>
        <taxon>CS clade</taxon>
        <taxon>Chlamydomonadales</taxon>
        <taxon>Chlamydomonadales incertae sedis</taxon>
        <taxon>Edaphochlamys</taxon>
    </lineage>
</organism>
<dbReference type="EMBL" id="JAEHOE010000009">
    <property type="protein sequence ID" value="KAG2498609.1"/>
    <property type="molecule type" value="Genomic_DNA"/>
</dbReference>
<feature type="compositionally biased region" description="Low complexity" evidence="1">
    <location>
        <begin position="931"/>
        <end position="944"/>
    </location>
</feature>
<dbReference type="Proteomes" id="UP000612055">
    <property type="component" value="Unassembled WGS sequence"/>
</dbReference>
<feature type="region of interest" description="Disordered" evidence="1">
    <location>
        <begin position="770"/>
        <end position="789"/>
    </location>
</feature>
<sequence length="1468" mass="147969">MLAEILAHISAAFPADAVSSRGLPEGAIRAAIATWLASSPEPNLGRLSAQLPHLSARLREAHAEPWLNPAYAWPELKPFLLAPESQGVFVVEVDEARRDIARLDLEALRRAAPASAAAAPGQRPAAAGDAAVTATTSSEASTSAQPPNCAGVDIQELISLGLRRATARANVPEATLRRAIASWLASSPEPRMGAHATALSALEAHVRREHAGLWLNPKYTWPGLEEFLLTPESRGAVAVVREGPESDGPSSVVRLDLDALRKAAAERAGTGGADAPAGPAARPAALHRGADRPTGLAGAAPAVAAALSAASDAATTSLTAPAEDSEEDVRDLIAGALPNTHAPGELPSNLLRRIVASWLAGSPDPSVGPLAALLPRLGDHLRTEHAGLWLNPKHAWPKLKPFLLAPEGKGAFSVVRERSGREWVRLDTAALRRAAATQGGGPAATTAGSSAAPGTQCSAAPAATGAATAPPAIRPASAPAAAAAAALPLPHKQLLSALLERFAALGPEDPNGLAQAAKRAMAQLLAEAPGHKLPLAGLGGKVTKLMGGVKPLRKLRALCEEEPDVFAVWLQAPDTCMVRLLVGASPEPAPPPPASATAAASSAITAAEAGGGQSDFAAAQRRLTQALARRFPHPEHGEAANAGLVASAKRGIARILATSPPPHSILLGRVGEVLTRMLGGPGPAGKAGKLRELCEQEPDVFRVTTPGLGTVYVALVCPTLLPLAAELAEAERSAPAAALVRAKPATAIGARVAAARGSGAGAAAASSAQAASPAVGRPSNASGATSGASAAQGRASAGSVASGPTAAAALTALTPPPEQLQTALLNRFPALGPEGPGRLANAAKRAVAKCLAEAPGHELGFARLGDVIPKLMGGVKPPRKLRELCEEEPDVFNVWLQLPSTWVVRLHWATLAALGEVATAASRGIQKPPTGAAAGVAGAGSSSALTPGAEAPGAKASRRRGGSLLGALFARFPAPGAAPEPTLLRLRNAAKRYVARGLAMAPGRELPLDDILRKMWPHLLEGGSGSPVERLRALCEEEPDVFAVWLQIPSTWMVRLVWAELAALEEKKAKAAHANGAPPQPKLGSVSGKSVEGKVKLQPEASSPASQPQTLTAPAPHPAAGAARAPTVGSASPRQYSIPIPIPVPAPDLLPVLPGAQPPQQHPAPAALALDFLPPAPAIVVSDPFTPALAAMLQHCRACTHLGLAVHSYGRAPAVVCLYAPPGSAPATAGTVSTTSTSAMGAAEPAAAMAKTAAGATAEAESSAVAGAAVYLIDLAAARALHGGGEAGSDAERMLLFGVGSLLVNAGVEKVVHGRHQIFTLEAACGGVTTAPFLDTRVALTGLAAMLGVPPPPPPPSTSAASTSSAAAGAPPLSLAAVTAHVSALRSGLAAAGLWADRPDLLAALSAVHFAALRDELGPGEGGGAAWGSRPLSPSQVAAAAASARHLPELLVALLQACYQATAGELGS</sequence>
<feature type="region of interest" description="Disordered" evidence="1">
    <location>
        <begin position="266"/>
        <end position="297"/>
    </location>
</feature>
<feature type="region of interest" description="Disordered" evidence="1">
    <location>
        <begin position="925"/>
        <end position="957"/>
    </location>
</feature>
<feature type="compositionally biased region" description="Polar residues" evidence="1">
    <location>
        <begin position="1100"/>
        <end position="1112"/>
    </location>
</feature>
<gene>
    <name evidence="2" type="ORF">HYH03_003358</name>
</gene>
<reference evidence="2" key="1">
    <citation type="journal article" date="2020" name="bioRxiv">
        <title>Comparative genomics of Chlamydomonas.</title>
        <authorList>
            <person name="Craig R.J."/>
            <person name="Hasan A.R."/>
            <person name="Ness R.W."/>
            <person name="Keightley P.D."/>
        </authorList>
    </citation>
    <scope>NUCLEOTIDE SEQUENCE</scope>
    <source>
        <strain evidence="2">CCAP 11/70</strain>
    </source>
</reference>
<feature type="region of interest" description="Disordered" evidence="1">
    <location>
        <begin position="1072"/>
        <end position="1132"/>
    </location>
</feature>
<protein>
    <submittedName>
        <fullName evidence="2">Uncharacterized protein</fullName>
    </submittedName>
</protein>
<evidence type="ECO:0000256" key="1">
    <source>
        <dbReference type="SAM" id="MobiDB-lite"/>
    </source>
</evidence>
<evidence type="ECO:0000313" key="2">
    <source>
        <dbReference type="EMBL" id="KAG2498609.1"/>
    </source>
</evidence>
<accession>A0A836C4C4</accession>
<feature type="compositionally biased region" description="Low complexity" evidence="1">
    <location>
        <begin position="114"/>
        <end position="144"/>
    </location>
</feature>
<evidence type="ECO:0000313" key="3">
    <source>
        <dbReference type="Proteomes" id="UP000612055"/>
    </source>
</evidence>
<comment type="caution">
    <text evidence="2">The sequence shown here is derived from an EMBL/GenBank/DDBJ whole genome shotgun (WGS) entry which is preliminary data.</text>
</comment>
<keyword evidence="3" id="KW-1185">Reference proteome</keyword>
<feature type="region of interest" description="Disordered" evidence="1">
    <location>
        <begin position="114"/>
        <end position="148"/>
    </location>
</feature>
<feature type="region of interest" description="Disordered" evidence="1">
    <location>
        <begin position="436"/>
        <end position="462"/>
    </location>
</feature>
<name>A0A836C4C4_9CHLO</name>
<proteinExistence type="predicted"/>